<comment type="caution">
    <text evidence="2">The sequence shown here is derived from an EMBL/GenBank/DDBJ whole genome shotgun (WGS) entry which is preliminary data.</text>
</comment>
<dbReference type="AlphaFoldDB" id="A0AAN8FSS1"/>
<protein>
    <submittedName>
        <fullName evidence="2">Uncharacterized protein</fullName>
    </submittedName>
</protein>
<dbReference type="GO" id="GO:0001578">
    <property type="term" value="P:microtubule bundle formation"/>
    <property type="evidence" value="ECO:0007669"/>
    <property type="project" value="TreeGrafter"/>
</dbReference>
<feature type="non-terminal residue" evidence="2">
    <location>
        <position position="101"/>
    </location>
</feature>
<dbReference type="GO" id="GO:0046785">
    <property type="term" value="P:microtubule polymerization"/>
    <property type="evidence" value="ECO:0007669"/>
    <property type="project" value="InterPro"/>
</dbReference>
<sequence length="101" mass="11389">MADKESLEFKWDQKDVKKRWEAFMKFGAATATEMTGKNFDKWLKDAGVLDSKTITTTMTGIAFSKVAGAKKKTNFEETKKVIVGVAEDRARQTKKSVQVHI</sequence>
<dbReference type="Proteomes" id="UP001331761">
    <property type="component" value="Unassembled WGS sequence"/>
</dbReference>
<gene>
    <name evidence="2" type="ORF">GCK32_020974</name>
</gene>
<name>A0AAN8FSS1_TRICO</name>
<dbReference type="GO" id="GO:0032273">
    <property type="term" value="P:positive regulation of protein polymerization"/>
    <property type="evidence" value="ECO:0007669"/>
    <property type="project" value="TreeGrafter"/>
</dbReference>
<evidence type="ECO:0000313" key="3">
    <source>
        <dbReference type="Proteomes" id="UP001331761"/>
    </source>
</evidence>
<dbReference type="GO" id="GO:0005874">
    <property type="term" value="C:microtubule"/>
    <property type="evidence" value="ECO:0007669"/>
    <property type="project" value="TreeGrafter"/>
</dbReference>
<dbReference type="Pfam" id="PF05517">
    <property type="entry name" value="p25-alpha"/>
    <property type="match status" value="1"/>
</dbReference>
<dbReference type="PANTHER" id="PTHR12932:SF9">
    <property type="entry name" value="TUBULIN POLYMERIZATION-PROMOTING PROTEIN HOMOLOG"/>
    <property type="match status" value="1"/>
</dbReference>
<dbReference type="PANTHER" id="PTHR12932">
    <property type="entry name" value="P25 ALPHA-RELATED"/>
    <property type="match status" value="1"/>
</dbReference>
<comment type="similarity">
    <text evidence="1">Belongs to the TPPP family.</text>
</comment>
<dbReference type="GO" id="GO:0015631">
    <property type="term" value="F:tubulin binding"/>
    <property type="evidence" value="ECO:0007669"/>
    <property type="project" value="InterPro"/>
</dbReference>
<dbReference type="InterPro" id="IPR011992">
    <property type="entry name" value="EF-hand-dom_pair"/>
</dbReference>
<dbReference type="InterPro" id="IPR008907">
    <property type="entry name" value="TPP/p25"/>
</dbReference>
<dbReference type="SUPFAM" id="SSF47473">
    <property type="entry name" value="EF-hand"/>
    <property type="match status" value="1"/>
</dbReference>
<dbReference type="EMBL" id="WIXE01013285">
    <property type="protein sequence ID" value="KAK5975223.1"/>
    <property type="molecule type" value="Genomic_DNA"/>
</dbReference>
<reference evidence="2 3" key="1">
    <citation type="submission" date="2019-10" db="EMBL/GenBank/DDBJ databases">
        <title>Assembly and Annotation for the nematode Trichostrongylus colubriformis.</title>
        <authorList>
            <person name="Martin J."/>
        </authorList>
    </citation>
    <scope>NUCLEOTIDE SEQUENCE [LARGE SCALE GENOMIC DNA]</scope>
    <source>
        <strain evidence="2">G859</strain>
        <tissue evidence="2">Whole worm</tissue>
    </source>
</reference>
<organism evidence="2 3">
    <name type="scientific">Trichostrongylus colubriformis</name>
    <name type="common">Black scour worm</name>
    <dbReference type="NCBI Taxonomy" id="6319"/>
    <lineage>
        <taxon>Eukaryota</taxon>
        <taxon>Metazoa</taxon>
        <taxon>Ecdysozoa</taxon>
        <taxon>Nematoda</taxon>
        <taxon>Chromadorea</taxon>
        <taxon>Rhabditida</taxon>
        <taxon>Rhabditina</taxon>
        <taxon>Rhabditomorpha</taxon>
        <taxon>Strongyloidea</taxon>
        <taxon>Trichostrongylidae</taxon>
        <taxon>Trichostrongylus</taxon>
    </lineage>
</organism>
<accession>A0AAN8FSS1</accession>
<proteinExistence type="inferred from homology"/>
<evidence type="ECO:0000313" key="2">
    <source>
        <dbReference type="EMBL" id="KAK5975223.1"/>
    </source>
</evidence>
<evidence type="ECO:0000256" key="1">
    <source>
        <dbReference type="ARBA" id="ARBA00010994"/>
    </source>
</evidence>
<dbReference type="Gene3D" id="1.10.238.10">
    <property type="entry name" value="EF-hand"/>
    <property type="match status" value="1"/>
</dbReference>
<keyword evidence="3" id="KW-1185">Reference proteome</keyword>